<organism evidence="1 2">
    <name type="scientific">Funneliformis caledonium</name>
    <dbReference type="NCBI Taxonomy" id="1117310"/>
    <lineage>
        <taxon>Eukaryota</taxon>
        <taxon>Fungi</taxon>
        <taxon>Fungi incertae sedis</taxon>
        <taxon>Mucoromycota</taxon>
        <taxon>Glomeromycotina</taxon>
        <taxon>Glomeromycetes</taxon>
        <taxon>Glomerales</taxon>
        <taxon>Glomeraceae</taxon>
        <taxon>Funneliformis</taxon>
    </lineage>
</organism>
<gene>
    <name evidence="1" type="ORF">FCALED_LOCUS8668</name>
</gene>
<sequence length="39" mass="4560">QQTAMLIQSYKLWQISMEITVISFFYSSALKQTNKYATP</sequence>
<dbReference type="Proteomes" id="UP000789570">
    <property type="component" value="Unassembled WGS sequence"/>
</dbReference>
<proteinExistence type="predicted"/>
<dbReference type="EMBL" id="CAJVPQ010002601">
    <property type="protein sequence ID" value="CAG8602680.1"/>
    <property type="molecule type" value="Genomic_DNA"/>
</dbReference>
<dbReference type="AlphaFoldDB" id="A0A9N9CK04"/>
<keyword evidence="2" id="KW-1185">Reference proteome</keyword>
<protein>
    <submittedName>
        <fullName evidence="1">12747_t:CDS:1</fullName>
    </submittedName>
</protein>
<evidence type="ECO:0000313" key="1">
    <source>
        <dbReference type="EMBL" id="CAG8602680.1"/>
    </source>
</evidence>
<feature type="non-terminal residue" evidence="1">
    <location>
        <position position="1"/>
    </location>
</feature>
<reference evidence="1" key="1">
    <citation type="submission" date="2021-06" db="EMBL/GenBank/DDBJ databases">
        <authorList>
            <person name="Kallberg Y."/>
            <person name="Tangrot J."/>
            <person name="Rosling A."/>
        </authorList>
    </citation>
    <scope>NUCLEOTIDE SEQUENCE</scope>
    <source>
        <strain evidence="1">UK204</strain>
    </source>
</reference>
<evidence type="ECO:0000313" key="2">
    <source>
        <dbReference type="Proteomes" id="UP000789570"/>
    </source>
</evidence>
<name>A0A9N9CK04_9GLOM</name>
<comment type="caution">
    <text evidence="1">The sequence shown here is derived from an EMBL/GenBank/DDBJ whole genome shotgun (WGS) entry which is preliminary data.</text>
</comment>
<accession>A0A9N9CK04</accession>